<evidence type="ECO:0000313" key="8">
    <source>
        <dbReference type="EMBL" id="KAE9216285.1"/>
    </source>
</evidence>
<evidence type="ECO:0000313" key="7">
    <source>
        <dbReference type="EMBL" id="KAE9197315.1"/>
    </source>
</evidence>
<evidence type="ECO:0000313" key="9">
    <source>
        <dbReference type="EMBL" id="KAE9216361.1"/>
    </source>
</evidence>
<evidence type="ECO:0000313" key="21">
    <source>
        <dbReference type="Proteomes" id="UP000488956"/>
    </source>
</evidence>
<dbReference type="AlphaFoldDB" id="A0A6A3E5J8"/>
<evidence type="ECO:0000313" key="20">
    <source>
        <dbReference type="Proteomes" id="UP000486351"/>
    </source>
</evidence>
<evidence type="ECO:0000313" key="16">
    <source>
        <dbReference type="Proteomes" id="UP000440732"/>
    </source>
</evidence>
<dbReference type="EMBL" id="QXGF01002096">
    <property type="protein sequence ID" value="KAE8926180.1"/>
    <property type="molecule type" value="Genomic_DNA"/>
</dbReference>
<feature type="chain" id="PRO_5036379363" evidence="1">
    <location>
        <begin position="24"/>
        <end position="90"/>
    </location>
</feature>
<reference evidence="12 13" key="1">
    <citation type="submission" date="2018-08" db="EMBL/GenBank/DDBJ databases">
        <title>Genomic investigation of the strawberry pathogen Phytophthora fragariae indicates pathogenicity is determined by transcriptional variation in three key races.</title>
        <authorList>
            <person name="Adams T.M."/>
            <person name="Armitage A.D."/>
            <person name="Sobczyk M.K."/>
            <person name="Bates H.J."/>
            <person name="Dunwell J.M."/>
            <person name="Nellist C.F."/>
            <person name="Harrison R.J."/>
        </authorList>
    </citation>
    <scope>NUCLEOTIDE SEQUENCE [LARGE SCALE GENOMIC DNA]</scope>
    <source>
        <strain evidence="10 14">A4</strain>
        <strain evidence="9 15">BC-1</strain>
        <strain evidence="8 19">BC-23</strain>
        <strain evidence="7 13">NOV-27</strain>
        <strain evidence="6 16">NOV-5</strain>
        <strain evidence="4 17">NOV-71</strain>
        <strain evidence="11 20">NOV-77</strain>
        <strain evidence="2 12">NOV-9</strain>
        <strain evidence="5 21">ONT-3</strain>
        <strain evidence="3 18">SCRP245</strain>
    </source>
</reference>
<evidence type="ECO:0000313" key="18">
    <source>
        <dbReference type="Proteomes" id="UP000460718"/>
    </source>
</evidence>
<dbReference type="Proteomes" id="UP000476176">
    <property type="component" value="Unassembled WGS sequence"/>
</dbReference>
<protein>
    <submittedName>
        <fullName evidence="2">Uncharacterized protein</fullName>
    </submittedName>
</protein>
<organism evidence="2 12">
    <name type="scientific">Phytophthora fragariae</name>
    <dbReference type="NCBI Taxonomy" id="53985"/>
    <lineage>
        <taxon>Eukaryota</taxon>
        <taxon>Sar</taxon>
        <taxon>Stramenopiles</taxon>
        <taxon>Oomycota</taxon>
        <taxon>Peronosporomycetes</taxon>
        <taxon>Peronosporales</taxon>
        <taxon>Peronosporaceae</taxon>
        <taxon>Phytophthora</taxon>
    </lineage>
</organism>
<dbReference type="Proteomes" id="UP000486351">
    <property type="component" value="Unassembled WGS sequence"/>
</dbReference>
<dbReference type="Proteomes" id="UP000441208">
    <property type="component" value="Unassembled WGS sequence"/>
</dbReference>
<evidence type="ECO:0000313" key="5">
    <source>
        <dbReference type="EMBL" id="KAE9099518.1"/>
    </source>
</evidence>
<dbReference type="EMBL" id="QXGC01000927">
    <property type="protein sequence ID" value="KAE9216285.1"/>
    <property type="molecule type" value="Genomic_DNA"/>
</dbReference>
<dbReference type="EMBL" id="QXFW01002056">
    <property type="protein sequence ID" value="KAE8982579.1"/>
    <property type="molecule type" value="Genomic_DNA"/>
</dbReference>
<sequence length="90" mass="10096">MWGVGGIPGKILIVGLTSTGLTCEEVGQLCRCSKFKYNTRIRSTFTLGRLDMTAYMNIPTSLVLTRAHNPTCKKIREPTMTWHSPGYAWM</sequence>
<dbReference type="EMBL" id="QXFX01000974">
    <property type="protein sequence ID" value="KAE9099518.1"/>
    <property type="molecule type" value="Genomic_DNA"/>
</dbReference>
<dbReference type="Proteomes" id="UP000429523">
    <property type="component" value="Unassembled WGS sequence"/>
</dbReference>
<dbReference type="EMBL" id="QXFZ01000998">
    <property type="protein sequence ID" value="KAE9099356.1"/>
    <property type="molecule type" value="Genomic_DNA"/>
</dbReference>
<gene>
    <name evidence="10" type="ORF">PF001_g22016</name>
    <name evidence="9" type="ORF">PF002_g17105</name>
    <name evidence="8" type="ORF">PF004_g14495</name>
    <name evidence="7" type="ORF">PF005_g16558</name>
    <name evidence="6" type="ORF">PF006_g14463</name>
    <name evidence="4" type="ORF">PF007_g15909</name>
    <name evidence="11" type="ORF">PF008_g20925</name>
    <name evidence="2" type="ORF">PF009_g23624</name>
    <name evidence="5" type="ORF">PF010_g15167</name>
    <name evidence="3" type="ORF">PF011_g21556</name>
</gene>
<evidence type="ECO:0000313" key="19">
    <source>
        <dbReference type="Proteomes" id="UP000476176"/>
    </source>
</evidence>
<feature type="signal peptide" evidence="1">
    <location>
        <begin position="1"/>
        <end position="23"/>
    </location>
</feature>
<dbReference type="Proteomes" id="UP000433483">
    <property type="component" value="Unassembled WGS sequence"/>
</dbReference>
<dbReference type="Proteomes" id="UP000488956">
    <property type="component" value="Unassembled WGS sequence"/>
</dbReference>
<evidence type="ECO:0000313" key="15">
    <source>
        <dbReference type="Proteomes" id="UP000440367"/>
    </source>
</evidence>
<evidence type="ECO:0000313" key="10">
    <source>
        <dbReference type="EMBL" id="KAE9285206.1"/>
    </source>
</evidence>
<accession>A0A6A3E5J8</accession>
<name>A0A6A3E5J8_9STRA</name>
<evidence type="ECO:0000313" key="3">
    <source>
        <dbReference type="EMBL" id="KAE8982579.1"/>
    </source>
</evidence>
<evidence type="ECO:0000313" key="17">
    <source>
        <dbReference type="Proteomes" id="UP000441208"/>
    </source>
</evidence>
<evidence type="ECO:0000313" key="11">
    <source>
        <dbReference type="EMBL" id="KAE9308597.1"/>
    </source>
</evidence>
<dbReference type="Proteomes" id="UP000440367">
    <property type="component" value="Unassembled WGS sequence"/>
</dbReference>
<dbReference type="EMBL" id="QXGB01001090">
    <property type="protein sequence ID" value="KAE9197315.1"/>
    <property type="molecule type" value="Genomic_DNA"/>
</dbReference>
<proteinExistence type="predicted"/>
<keyword evidence="1" id="KW-0732">Signal</keyword>
<evidence type="ECO:0000256" key="1">
    <source>
        <dbReference type="SAM" id="SignalP"/>
    </source>
</evidence>
<dbReference type="Proteomes" id="UP000440732">
    <property type="component" value="Unassembled WGS sequence"/>
</dbReference>
<dbReference type="EMBL" id="QXGD01001047">
    <property type="protein sequence ID" value="KAE9216361.1"/>
    <property type="molecule type" value="Genomic_DNA"/>
</dbReference>
<evidence type="ECO:0000313" key="12">
    <source>
        <dbReference type="Proteomes" id="UP000429523"/>
    </source>
</evidence>
<evidence type="ECO:0000313" key="4">
    <source>
        <dbReference type="EMBL" id="KAE9099356.1"/>
    </source>
</evidence>
<evidence type="ECO:0000313" key="13">
    <source>
        <dbReference type="Proteomes" id="UP000433483"/>
    </source>
</evidence>
<evidence type="ECO:0000313" key="6">
    <source>
        <dbReference type="EMBL" id="KAE9136046.1"/>
    </source>
</evidence>
<evidence type="ECO:0000313" key="14">
    <source>
        <dbReference type="Proteomes" id="UP000437068"/>
    </source>
</evidence>
<keyword evidence="13" id="KW-1185">Reference proteome</keyword>
<dbReference type="Proteomes" id="UP000460718">
    <property type="component" value="Unassembled WGS sequence"/>
</dbReference>
<dbReference type="EMBL" id="QXGA01000910">
    <property type="protein sequence ID" value="KAE9136046.1"/>
    <property type="molecule type" value="Genomic_DNA"/>
</dbReference>
<dbReference type="EMBL" id="QXFY01001828">
    <property type="protein sequence ID" value="KAE9308597.1"/>
    <property type="molecule type" value="Genomic_DNA"/>
</dbReference>
<evidence type="ECO:0000313" key="2">
    <source>
        <dbReference type="EMBL" id="KAE8926180.1"/>
    </source>
</evidence>
<dbReference type="Proteomes" id="UP000437068">
    <property type="component" value="Unassembled WGS sequence"/>
</dbReference>
<comment type="caution">
    <text evidence="2">The sequence shown here is derived from an EMBL/GenBank/DDBJ whole genome shotgun (WGS) entry which is preliminary data.</text>
</comment>
<dbReference type="EMBL" id="QXGE01002072">
    <property type="protein sequence ID" value="KAE9285206.1"/>
    <property type="molecule type" value="Genomic_DNA"/>
</dbReference>